<name>A0A8H4AWL1_GIGMA</name>
<protein>
    <submittedName>
        <fullName evidence="1">Uncharacterized protein</fullName>
    </submittedName>
</protein>
<evidence type="ECO:0000313" key="1">
    <source>
        <dbReference type="EMBL" id="KAF0539677.1"/>
    </source>
</evidence>
<dbReference type="AlphaFoldDB" id="A0A8H4AWL1"/>
<accession>A0A8H4AWL1</accession>
<reference evidence="1 2" key="1">
    <citation type="journal article" date="2019" name="Environ. Microbiol.">
        <title>At the nexus of three kingdoms: the genome of the mycorrhizal fungus Gigaspora margarita provides insights into plant, endobacterial and fungal interactions.</title>
        <authorList>
            <person name="Venice F."/>
            <person name="Ghignone S."/>
            <person name="Salvioli di Fossalunga A."/>
            <person name="Amselem J."/>
            <person name="Novero M."/>
            <person name="Xianan X."/>
            <person name="Sedzielewska Toro K."/>
            <person name="Morin E."/>
            <person name="Lipzen A."/>
            <person name="Grigoriev I.V."/>
            <person name="Henrissat B."/>
            <person name="Martin F.M."/>
            <person name="Bonfante P."/>
        </authorList>
    </citation>
    <scope>NUCLEOTIDE SEQUENCE [LARGE SCALE GENOMIC DNA]</scope>
    <source>
        <strain evidence="1 2">BEG34</strain>
    </source>
</reference>
<dbReference type="Proteomes" id="UP000439903">
    <property type="component" value="Unassembled WGS sequence"/>
</dbReference>
<keyword evidence="2" id="KW-1185">Reference proteome</keyword>
<organism evidence="1 2">
    <name type="scientific">Gigaspora margarita</name>
    <dbReference type="NCBI Taxonomy" id="4874"/>
    <lineage>
        <taxon>Eukaryota</taxon>
        <taxon>Fungi</taxon>
        <taxon>Fungi incertae sedis</taxon>
        <taxon>Mucoromycota</taxon>
        <taxon>Glomeromycotina</taxon>
        <taxon>Glomeromycetes</taxon>
        <taxon>Diversisporales</taxon>
        <taxon>Gigasporaceae</taxon>
        <taxon>Gigaspora</taxon>
    </lineage>
</organism>
<proteinExistence type="predicted"/>
<gene>
    <name evidence="1" type="ORF">F8M41_006936</name>
</gene>
<dbReference type="Gene3D" id="3.80.10.10">
    <property type="entry name" value="Ribonuclease Inhibitor"/>
    <property type="match status" value="1"/>
</dbReference>
<sequence length="370" mass="43164">MQKSLPQPKLLNSWHRKGYFSSLGEGEKTILRNCGITTKFSETLFNYARFLKTLNPTELELKVKKWIKIRGFDVPTIQPIIILLVKAIISNGTTLQQFSLYGSFIDPEILHSLHQAGLYLSRLQALHLDLTTEVTTSDYHWDKHDEPNILCYLVALGEFEEKGIISNEFLKFFINTLRQLSFRFRSEYEPQVYDDLARIINLQKQLERFWISGYRRSNINLSEILNNNISNLDIIHSPQIAAEDLRLVLRKYGKYIQKLKIYAGELLKNLVSLEEIGEFCPNITRLDIKKAEFSKQLINLISNLQKLQVLLLWCNTVNIPEEELKERVIKFAEILPLTLQCLQLDGWLQPYLDILLDHCREPLKTLLTEE</sequence>
<comment type="caution">
    <text evidence="1">The sequence shown here is derived from an EMBL/GenBank/DDBJ whole genome shotgun (WGS) entry which is preliminary data.</text>
</comment>
<dbReference type="SUPFAM" id="SSF52047">
    <property type="entry name" value="RNI-like"/>
    <property type="match status" value="1"/>
</dbReference>
<evidence type="ECO:0000313" key="2">
    <source>
        <dbReference type="Proteomes" id="UP000439903"/>
    </source>
</evidence>
<dbReference type="InterPro" id="IPR032675">
    <property type="entry name" value="LRR_dom_sf"/>
</dbReference>
<dbReference type="EMBL" id="WTPW01000170">
    <property type="protein sequence ID" value="KAF0539677.1"/>
    <property type="molecule type" value="Genomic_DNA"/>
</dbReference>
<dbReference type="OrthoDB" id="10386295at2759"/>